<dbReference type="Proteomes" id="UP000632222">
    <property type="component" value="Unassembled WGS sequence"/>
</dbReference>
<name>A0ABQ2CX50_9DEIO</name>
<protein>
    <submittedName>
        <fullName evidence="1">Uncharacterized protein</fullName>
    </submittedName>
</protein>
<keyword evidence="2" id="KW-1185">Reference proteome</keyword>
<evidence type="ECO:0000313" key="1">
    <source>
        <dbReference type="EMBL" id="GGJ29133.1"/>
    </source>
</evidence>
<gene>
    <name evidence="1" type="ORF">GCM10008938_14100</name>
</gene>
<proteinExistence type="predicted"/>
<dbReference type="EMBL" id="BMOD01000003">
    <property type="protein sequence ID" value="GGJ29133.1"/>
    <property type="molecule type" value="Genomic_DNA"/>
</dbReference>
<comment type="caution">
    <text evidence="1">The sequence shown here is derived from an EMBL/GenBank/DDBJ whole genome shotgun (WGS) entry which is preliminary data.</text>
</comment>
<evidence type="ECO:0000313" key="2">
    <source>
        <dbReference type="Proteomes" id="UP000632222"/>
    </source>
</evidence>
<sequence>MHSQLRFKVGWLVQHQVLALTHFDPVVLPEDTRQILQQADHLLLQARPGFHLLIDNRTVQMSHLVPLQFILDTLPALKAHFLKSIVVMVPENLQQQARQLPVEEVEDIQLHHVLGLQEAFQLLHPAEEQLHWDEKFFLPE</sequence>
<dbReference type="RefSeq" id="WP_189001777.1">
    <property type="nucleotide sequence ID" value="NZ_BMOD01000003.1"/>
</dbReference>
<organism evidence="1 2">
    <name type="scientific">Deinococcus roseus</name>
    <dbReference type="NCBI Taxonomy" id="392414"/>
    <lineage>
        <taxon>Bacteria</taxon>
        <taxon>Thermotogati</taxon>
        <taxon>Deinococcota</taxon>
        <taxon>Deinococci</taxon>
        <taxon>Deinococcales</taxon>
        <taxon>Deinococcaceae</taxon>
        <taxon>Deinococcus</taxon>
    </lineage>
</organism>
<reference evidence="2" key="1">
    <citation type="journal article" date="2019" name="Int. J. Syst. Evol. Microbiol.">
        <title>The Global Catalogue of Microorganisms (GCM) 10K type strain sequencing project: providing services to taxonomists for standard genome sequencing and annotation.</title>
        <authorList>
            <consortium name="The Broad Institute Genomics Platform"/>
            <consortium name="The Broad Institute Genome Sequencing Center for Infectious Disease"/>
            <person name="Wu L."/>
            <person name="Ma J."/>
        </authorList>
    </citation>
    <scope>NUCLEOTIDE SEQUENCE [LARGE SCALE GENOMIC DNA]</scope>
    <source>
        <strain evidence="2">JCM 14370</strain>
    </source>
</reference>
<accession>A0ABQ2CX50</accession>